<evidence type="ECO:0000313" key="4">
    <source>
        <dbReference type="Proteomes" id="UP000230233"/>
    </source>
</evidence>
<proteinExistence type="predicted"/>
<evidence type="ECO:0000313" key="3">
    <source>
        <dbReference type="EMBL" id="PIC21799.1"/>
    </source>
</evidence>
<feature type="chain" id="PRO_5013592979" evidence="2">
    <location>
        <begin position="20"/>
        <end position="87"/>
    </location>
</feature>
<comment type="caution">
    <text evidence="3">The sequence shown here is derived from an EMBL/GenBank/DDBJ whole genome shotgun (WGS) entry which is preliminary data.</text>
</comment>
<dbReference type="Proteomes" id="UP000230233">
    <property type="component" value="Chromosome X"/>
</dbReference>
<keyword evidence="1" id="KW-0472">Membrane</keyword>
<evidence type="ECO:0000256" key="1">
    <source>
        <dbReference type="SAM" id="Phobius"/>
    </source>
</evidence>
<evidence type="ECO:0000256" key="2">
    <source>
        <dbReference type="SAM" id="SignalP"/>
    </source>
</evidence>
<dbReference type="AlphaFoldDB" id="A0A2G5T3Q4"/>
<protein>
    <submittedName>
        <fullName evidence="3">Uncharacterized protein</fullName>
    </submittedName>
</protein>
<accession>A0A2G5T3Q4</accession>
<dbReference type="EMBL" id="PDUG01000006">
    <property type="protein sequence ID" value="PIC21799.1"/>
    <property type="molecule type" value="Genomic_DNA"/>
</dbReference>
<organism evidence="3 4">
    <name type="scientific">Caenorhabditis nigoni</name>
    <dbReference type="NCBI Taxonomy" id="1611254"/>
    <lineage>
        <taxon>Eukaryota</taxon>
        <taxon>Metazoa</taxon>
        <taxon>Ecdysozoa</taxon>
        <taxon>Nematoda</taxon>
        <taxon>Chromadorea</taxon>
        <taxon>Rhabditida</taxon>
        <taxon>Rhabditina</taxon>
        <taxon>Rhabditomorpha</taxon>
        <taxon>Rhabditoidea</taxon>
        <taxon>Rhabditidae</taxon>
        <taxon>Peloderinae</taxon>
        <taxon>Caenorhabditis</taxon>
    </lineage>
</organism>
<keyword evidence="1" id="KW-0812">Transmembrane</keyword>
<name>A0A2G5T3Q4_9PELO</name>
<sequence length="87" mass="9933">MRLSVVAAIVVALLAVLYCMELKEVDISNCIEIGLASFKKLFDDISYGSMTKAVKHILWETFLFSVIFFVIASIYEYFLGIRIRVVF</sequence>
<gene>
    <name evidence="3" type="primary">Cnig_chr_X.g26501</name>
    <name evidence="3" type="ORF">B9Z55_026501</name>
</gene>
<feature type="signal peptide" evidence="2">
    <location>
        <begin position="1"/>
        <end position="19"/>
    </location>
</feature>
<reference evidence="4" key="1">
    <citation type="submission" date="2017-10" db="EMBL/GenBank/DDBJ databases">
        <title>Rapid genome shrinkage in a self-fertile nematode reveals novel sperm competition proteins.</title>
        <authorList>
            <person name="Yin D."/>
            <person name="Schwarz E.M."/>
            <person name="Thomas C.G."/>
            <person name="Felde R.L."/>
            <person name="Korf I.F."/>
            <person name="Cutter A.D."/>
            <person name="Schartner C.M."/>
            <person name="Ralston E.J."/>
            <person name="Meyer B.J."/>
            <person name="Haag E.S."/>
        </authorList>
    </citation>
    <scope>NUCLEOTIDE SEQUENCE [LARGE SCALE GENOMIC DNA]</scope>
    <source>
        <strain evidence="4">JU1422</strain>
    </source>
</reference>
<keyword evidence="2" id="KW-0732">Signal</keyword>
<feature type="transmembrane region" description="Helical" evidence="1">
    <location>
        <begin position="57"/>
        <end position="78"/>
    </location>
</feature>
<keyword evidence="4" id="KW-1185">Reference proteome</keyword>
<keyword evidence="1" id="KW-1133">Transmembrane helix</keyword>